<dbReference type="PANTHER" id="PTHR11804">
    <property type="entry name" value="PROTEASE M3 THIMET OLIGOPEPTIDASE-RELATED"/>
    <property type="match status" value="1"/>
</dbReference>
<evidence type="ECO:0000256" key="9">
    <source>
        <dbReference type="RuleBase" id="RU003435"/>
    </source>
</evidence>
<evidence type="ECO:0000256" key="2">
    <source>
        <dbReference type="ARBA" id="ARBA00022670"/>
    </source>
</evidence>
<evidence type="ECO:0000256" key="1">
    <source>
        <dbReference type="ARBA" id="ARBA00006040"/>
    </source>
</evidence>
<dbReference type="PANTHER" id="PTHR11804:SF84">
    <property type="entry name" value="SACCHAROLYSIN"/>
    <property type="match status" value="1"/>
</dbReference>
<keyword evidence="13" id="KW-1185">Reference proteome</keyword>
<dbReference type="Gene3D" id="3.40.390.10">
    <property type="entry name" value="Collagenase (Catalytic Domain)"/>
    <property type="match status" value="1"/>
</dbReference>
<keyword evidence="3 9" id="KW-0479">Metal-binding</keyword>
<evidence type="ECO:0000256" key="3">
    <source>
        <dbReference type="ARBA" id="ARBA00022723"/>
    </source>
</evidence>
<dbReference type="Pfam" id="PF19310">
    <property type="entry name" value="TOP_N"/>
    <property type="match status" value="1"/>
</dbReference>
<evidence type="ECO:0000256" key="5">
    <source>
        <dbReference type="ARBA" id="ARBA00022833"/>
    </source>
</evidence>
<evidence type="ECO:0000256" key="8">
    <source>
        <dbReference type="ARBA" id="ARBA00026100"/>
    </source>
</evidence>
<dbReference type="RefSeq" id="WP_306389566.1">
    <property type="nucleotide sequence ID" value="NZ_JAVCAP010000015.1"/>
</dbReference>
<reference evidence="13" key="1">
    <citation type="journal article" date="2019" name="Int. J. Syst. Evol. Microbiol.">
        <title>The Global Catalogue of Microorganisms (GCM) 10K type strain sequencing project: providing services to taxonomists for standard genome sequencing and annotation.</title>
        <authorList>
            <consortium name="The Broad Institute Genomics Platform"/>
            <consortium name="The Broad Institute Genome Sequencing Center for Infectious Disease"/>
            <person name="Wu L."/>
            <person name="Ma J."/>
        </authorList>
    </citation>
    <scope>NUCLEOTIDE SEQUENCE [LARGE SCALE GENOMIC DNA]</scope>
    <source>
        <strain evidence="13">VKM B-3159</strain>
    </source>
</reference>
<keyword evidence="6 9" id="KW-0482">Metalloprotease</keyword>
<comment type="caution">
    <text evidence="12">The sequence shown here is derived from an EMBL/GenBank/DDBJ whole genome shotgun (WGS) entry which is preliminary data.</text>
</comment>
<dbReference type="CDD" id="cd06456">
    <property type="entry name" value="M3A_DCP"/>
    <property type="match status" value="1"/>
</dbReference>
<protein>
    <recommendedName>
        <fullName evidence="8">oligopeptidase A</fullName>
        <ecNumber evidence="8">3.4.24.70</ecNumber>
    </recommendedName>
</protein>
<keyword evidence="4 9" id="KW-0378">Hydrolase</keyword>
<evidence type="ECO:0000259" key="10">
    <source>
        <dbReference type="Pfam" id="PF01432"/>
    </source>
</evidence>
<comment type="similarity">
    <text evidence="1 9">Belongs to the peptidase M3 family.</text>
</comment>
<dbReference type="GO" id="GO:0016787">
    <property type="term" value="F:hydrolase activity"/>
    <property type="evidence" value="ECO:0007669"/>
    <property type="project" value="UniProtKB-KW"/>
</dbReference>
<evidence type="ECO:0000259" key="11">
    <source>
        <dbReference type="Pfam" id="PF19310"/>
    </source>
</evidence>
<feature type="domain" description="Oligopeptidase A N-terminal" evidence="11">
    <location>
        <begin position="30"/>
        <end position="147"/>
    </location>
</feature>
<dbReference type="InterPro" id="IPR001567">
    <property type="entry name" value="Pept_M3A_M3B_dom"/>
</dbReference>
<organism evidence="12 13">
    <name type="scientific">Methylophilus aquaticus</name>
    <dbReference type="NCBI Taxonomy" id="1971610"/>
    <lineage>
        <taxon>Bacteria</taxon>
        <taxon>Pseudomonadati</taxon>
        <taxon>Pseudomonadota</taxon>
        <taxon>Betaproteobacteria</taxon>
        <taxon>Nitrosomonadales</taxon>
        <taxon>Methylophilaceae</taxon>
        <taxon>Methylophilus</taxon>
    </lineage>
</organism>
<dbReference type="InterPro" id="IPR024079">
    <property type="entry name" value="MetalloPept_cat_dom_sf"/>
</dbReference>
<accession>A0ABT9JTD4</accession>
<evidence type="ECO:0000256" key="7">
    <source>
        <dbReference type="ARBA" id="ARBA00024603"/>
    </source>
</evidence>
<dbReference type="Proteomes" id="UP001225906">
    <property type="component" value="Unassembled WGS sequence"/>
</dbReference>
<dbReference type="EMBL" id="JAVCAP010000015">
    <property type="protein sequence ID" value="MDP8567843.1"/>
    <property type="molecule type" value="Genomic_DNA"/>
</dbReference>
<feature type="domain" description="Peptidase M3A/M3B catalytic" evidence="10">
    <location>
        <begin position="223"/>
        <end position="679"/>
    </location>
</feature>
<dbReference type="InterPro" id="IPR045090">
    <property type="entry name" value="Pept_M3A_M3B"/>
</dbReference>
<evidence type="ECO:0000256" key="6">
    <source>
        <dbReference type="ARBA" id="ARBA00023049"/>
    </source>
</evidence>
<keyword evidence="5 9" id="KW-0862">Zinc</keyword>
<name>A0ABT9JTD4_9PROT</name>
<evidence type="ECO:0000256" key="4">
    <source>
        <dbReference type="ARBA" id="ARBA00022801"/>
    </source>
</evidence>
<evidence type="ECO:0000313" key="13">
    <source>
        <dbReference type="Proteomes" id="UP001225906"/>
    </source>
</evidence>
<dbReference type="InterPro" id="IPR034005">
    <property type="entry name" value="M3A_DCP"/>
</dbReference>
<dbReference type="SUPFAM" id="SSF55486">
    <property type="entry name" value="Metalloproteases ('zincins'), catalytic domain"/>
    <property type="match status" value="1"/>
</dbReference>
<evidence type="ECO:0000313" key="12">
    <source>
        <dbReference type="EMBL" id="MDP8567843.1"/>
    </source>
</evidence>
<dbReference type="InterPro" id="IPR045666">
    <property type="entry name" value="OpdA_N"/>
</dbReference>
<dbReference type="Gene3D" id="1.10.1370.40">
    <property type="match status" value="1"/>
</dbReference>
<sequence length="682" mass="77090">MSTNPLLAVGGLPRFNEIRPEHVSPAIDSLIAEGRALVEQLATAQATPDWQNFVQPIETFSEKLSRSWGPVGHMNAVVNTPALREAYNDNLAKLTDFYSDLSQDERLYNKYKAIQHSAEYATLNAAQRTIIDHEVRGFKLGGAELPSAEKARFKEIAEKLSRLGSKFEENILDHTNDFNHVVTDAAALEGLPDDALQAAAEAAKEEGKQGYLFTLHFPSYMPVMQYCENRDLRETLYRAYVTRASEFSPPDADGKPKWDNTHLIADLLKLKQEEAMLLGFNNYAELSLATKMADTPAQVIDFLDTLAKRAKPYAEKDMAELKAYAEKLGFADMQAWDVPYISEKLRQDKYAFSDQEVKQYFPEAKVLAGLFKVVETIFGVQVRKVDAPVWHQDASFYEISDQQRQPIAYFYLDLYARQSKRGGAWMDECITRRKTANGIELPVAYLTCNFSAPVGDKPALFTHDEVITLFHEFGHGLHHMLTQVDEYSVSGIKGVEWDAVELPSQFMENFCWEWDVLRHMTQHIETGEQLPRALFDKMVAAKNFQAGMQTVRQIEFSLFDMRLHSQFDPAGSQTALDVIEQIRDEVAVLRPPKWNRFPNSFSHIFAGGYAAGYYSYKWAEVLSADAYSLFEEMGVLSQEAGSRFKQEVLAQGGSRPAMESFVAFRGRAPSMDALLRHNGMSS</sequence>
<dbReference type="EC" id="3.4.24.70" evidence="8"/>
<dbReference type="Pfam" id="PF01432">
    <property type="entry name" value="Peptidase_M3"/>
    <property type="match status" value="1"/>
</dbReference>
<comment type="cofactor">
    <cofactor evidence="9">
        <name>Zn(2+)</name>
        <dbReference type="ChEBI" id="CHEBI:29105"/>
    </cofactor>
    <text evidence="9">Binds 1 zinc ion.</text>
</comment>
<dbReference type="InterPro" id="IPR024077">
    <property type="entry name" value="Neurolysin/TOP_dom2"/>
</dbReference>
<comment type="catalytic activity">
    <reaction evidence="7">
        <text>Hydrolysis of oligopeptides, with broad specificity. Gly or Ala commonly occur as P1 or P1' residues, but more distant residues are also important, as is shown by the fact that Z-Gly-Pro-Gly-|-Gly-Pro-Ala is cleaved, but not Z-(Gly)(5).</text>
        <dbReference type="EC" id="3.4.24.70"/>
    </reaction>
</comment>
<gene>
    <name evidence="12" type="ORF">Q9291_08265</name>
</gene>
<keyword evidence="2 9" id="KW-0645">Protease</keyword>
<dbReference type="Gene3D" id="1.10.1370.10">
    <property type="entry name" value="Neurolysin, domain 3"/>
    <property type="match status" value="1"/>
</dbReference>
<proteinExistence type="inferred from homology"/>